<protein>
    <recommendedName>
        <fullName evidence="4">RPA43 OB domain-containing protein</fullName>
    </recommendedName>
</protein>
<evidence type="ECO:0000313" key="3">
    <source>
        <dbReference type="Proteomes" id="UP001164743"/>
    </source>
</evidence>
<dbReference type="Proteomes" id="UP001164743">
    <property type="component" value="Chromosome 14A"/>
</dbReference>
<evidence type="ECO:0008006" key="4">
    <source>
        <dbReference type="Google" id="ProtNLM"/>
    </source>
</evidence>
<feature type="compositionally biased region" description="Basic residues" evidence="1">
    <location>
        <begin position="324"/>
        <end position="333"/>
    </location>
</feature>
<feature type="region of interest" description="Disordered" evidence="1">
    <location>
        <begin position="282"/>
        <end position="376"/>
    </location>
</feature>
<gene>
    <name evidence="2" type="ORF">PtA15_14A43</name>
</gene>
<organism evidence="2 3">
    <name type="scientific">Puccinia triticina</name>
    <dbReference type="NCBI Taxonomy" id="208348"/>
    <lineage>
        <taxon>Eukaryota</taxon>
        <taxon>Fungi</taxon>
        <taxon>Dikarya</taxon>
        <taxon>Basidiomycota</taxon>
        <taxon>Pucciniomycotina</taxon>
        <taxon>Pucciniomycetes</taxon>
        <taxon>Pucciniales</taxon>
        <taxon>Pucciniaceae</taxon>
        <taxon>Puccinia</taxon>
    </lineage>
</organism>
<sequence>MLFNKTGNCPYTEAVQSPDTSNLGRYLNYCDRLSSSHTHTPPPPFPLLFNQINTMAPALSTLRCPSHPMFTRSPFDITKTLPPAISPGSTYGQLMFESTLAFVDNQTGEDVNMKIKLQGYGSTTSSLLEDKIYFLSGRLISPNSKTPLVLYYDQEMTFPIANSEGYSVSLANKAGCYGFGVVVSKVEAKDESSSVTQFNNLFVKIRHTDYDVQIAGNRNLAKPFGLFQVGREVVISGYIARYSVENRIVCVCISREKSTNVTNLQDAGPLNVKTRRPIQINFKSNNKGSAQVPLPNSQHSGPDEGFSKCKAGKSSGRAITTTPPKKRKYKKHVQNNEQDEDRTSDDDSSDGEGLAKPTQTQDSNPFQLLPLDPLLK</sequence>
<keyword evidence="3" id="KW-1185">Reference proteome</keyword>
<feature type="compositionally biased region" description="Acidic residues" evidence="1">
    <location>
        <begin position="337"/>
        <end position="350"/>
    </location>
</feature>
<dbReference type="GeneID" id="77804040"/>
<feature type="compositionally biased region" description="Polar residues" evidence="1">
    <location>
        <begin position="282"/>
        <end position="300"/>
    </location>
</feature>
<dbReference type="EMBL" id="CP110434">
    <property type="protein sequence ID" value="WAQ91163.1"/>
    <property type="molecule type" value="Genomic_DNA"/>
</dbReference>
<evidence type="ECO:0000256" key="1">
    <source>
        <dbReference type="SAM" id="MobiDB-lite"/>
    </source>
</evidence>
<feature type="compositionally biased region" description="Polar residues" evidence="1">
    <location>
        <begin position="357"/>
        <end position="366"/>
    </location>
</feature>
<reference evidence="2" key="1">
    <citation type="submission" date="2022-10" db="EMBL/GenBank/DDBJ databases">
        <title>Puccinia triticina Genome sequencing and assembly.</title>
        <authorList>
            <person name="Li C."/>
        </authorList>
    </citation>
    <scope>NUCLEOTIDE SEQUENCE</scope>
    <source>
        <strain evidence="2">Pt15</strain>
    </source>
</reference>
<accession>A0ABY7D0S4</accession>
<evidence type="ECO:0000313" key="2">
    <source>
        <dbReference type="EMBL" id="WAQ91163.1"/>
    </source>
</evidence>
<name>A0ABY7D0S4_9BASI</name>
<dbReference type="RefSeq" id="XP_053026718.1">
    <property type="nucleotide sequence ID" value="XM_053163156.1"/>
</dbReference>
<proteinExistence type="predicted"/>